<dbReference type="AlphaFoldDB" id="A0A074YT00"/>
<reference evidence="2 3" key="1">
    <citation type="journal article" date="2014" name="BMC Genomics">
        <title>Genome sequencing of four Aureobasidium pullulans varieties: biotechnological potential, stress tolerance, and description of new species.</title>
        <authorList>
            <person name="Gostin Ar C."/>
            <person name="Ohm R.A."/>
            <person name="Kogej T."/>
            <person name="Sonjak S."/>
            <person name="Turk M."/>
            <person name="Zajc J."/>
            <person name="Zalar P."/>
            <person name="Grube M."/>
            <person name="Sun H."/>
            <person name="Han J."/>
            <person name="Sharma A."/>
            <person name="Chiniquy J."/>
            <person name="Ngan C.Y."/>
            <person name="Lipzen A."/>
            <person name="Barry K."/>
            <person name="Grigoriev I.V."/>
            <person name="Gunde-Cimerman N."/>
        </authorList>
    </citation>
    <scope>NUCLEOTIDE SEQUENCE [LARGE SCALE GENOMIC DNA]</scope>
    <source>
        <strain evidence="2 3">EXF-150</strain>
    </source>
</reference>
<dbReference type="Proteomes" id="UP000030706">
    <property type="component" value="Unassembled WGS sequence"/>
</dbReference>
<proteinExistence type="predicted"/>
<protein>
    <submittedName>
        <fullName evidence="2">Uncharacterized protein</fullName>
    </submittedName>
</protein>
<feature type="compositionally biased region" description="Basic and acidic residues" evidence="1">
    <location>
        <begin position="145"/>
        <end position="161"/>
    </location>
</feature>
<accession>A0A074YT00</accession>
<dbReference type="OrthoDB" id="3937658at2759"/>
<feature type="region of interest" description="Disordered" evidence="1">
    <location>
        <begin position="1"/>
        <end position="41"/>
    </location>
</feature>
<evidence type="ECO:0000313" key="3">
    <source>
        <dbReference type="Proteomes" id="UP000030706"/>
    </source>
</evidence>
<dbReference type="GeneID" id="40746867"/>
<dbReference type="EMBL" id="KL584974">
    <property type="protein sequence ID" value="KEQ89976.1"/>
    <property type="molecule type" value="Genomic_DNA"/>
</dbReference>
<evidence type="ECO:0000256" key="1">
    <source>
        <dbReference type="SAM" id="MobiDB-lite"/>
    </source>
</evidence>
<name>A0A074YT00_AURPU</name>
<organism evidence="2 3">
    <name type="scientific">Aureobasidium pullulans EXF-150</name>
    <dbReference type="NCBI Taxonomy" id="1043002"/>
    <lineage>
        <taxon>Eukaryota</taxon>
        <taxon>Fungi</taxon>
        <taxon>Dikarya</taxon>
        <taxon>Ascomycota</taxon>
        <taxon>Pezizomycotina</taxon>
        <taxon>Dothideomycetes</taxon>
        <taxon>Dothideomycetidae</taxon>
        <taxon>Dothideales</taxon>
        <taxon>Saccotheciaceae</taxon>
        <taxon>Aureobasidium</taxon>
    </lineage>
</organism>
<keyword evidence="3" id="KW-1185">Reference proteome</keyword>
<dbReference type="RefSeq" id="XP_029766163.1">
    <property type="nucleotide sequence ID" value="XM_029904561.1"/>
</dbReference>
<gene>
    <name evidence="2" type="ORF">M438DRAFT_341688</name>
</gene>
<sequence>MLLPEMRGPPQDIPWPPQGGEHGYGSPVHLNRQPSRQHLQTHHNLVPPPHSPYYLNGLDSGIPEAQMRSDQWSPYGQVTGGMTASRGPIFIPAAPPKHTSHAPHIDYGHTHHPSDRLNIRLSAPPQYLDPAFSTSSTSLPASSKPTEKAESNTERLPDNKGNLERMRHERELIFKTAATELDQARRDVAPSVPSNKAWENAWEVMRQSMARM</sequence>
<evidence type="ECO:0000313" key="2">
    <source>
        <dbReference type="EMBL" id="KEQ89976.1"/>
    </source>
</evidence>
<feature type="compositionally biased region" description="Low complexity" evidence="1">
    <location>
        <begin position="130"/>
        <end position="144"/>
    </location>
</feature>
<feature type="region of interest" description="Disordered" evidence="1">
    <location>
        <begin position="129"/>
        <end position="161"/>
    </location>
</feature>
<dbReference type="HOGENOM" id="CLU_1299479_0_0_1"/>